<proteinExistence type="predicted"/>
<dbReference type="PANTHER" id="PTHR42103">
    <property type="entry name" value="ALPHA/BETA-HYDROLASES SUPERFAMILY PROTEIN"/>
    <property type="match status" value="1"/>
</dbReference>
<dbReference type="Proteomes" id="UP001165427">
    <property type="component" value="Unassembled WGS sequence"/>
</dbReference>
<dbReference type="Pfam" id="PF12146">
    <property type="entry name" value="Hydrolase_4"/>
    <property type="match status" value="1"/>
</dbReference>
<organism evidence="2 3">
    <name type="scientific">Desulfatitalea alkaliphila</name>
    <dbReference type="NCBI Taxonomy" id="2929485"/>
    <lineage>
        <taxon>Bacteria</taxon>
        <taxon>Pseudomonadati</taxon>
        <taxon>Thermodesulfobacteriota</taxon>
        <taxon>Desulfobacteria</taxon>
        <taxon>Desulfobacterales</taxon>
        <taxon>Desulfosarcinaceae</taxon>
        <taxon>Desulfatitalea</taxon>
    </lineage>
</organism>
<dbReference type="InterPro" id="IPR022742">
    <property type="entry name" value="Hydrolase_4"/>
</dbReference>
<reference evidence="2" key="1">
    <citation type="submission" date="2022-04" db="EMBL/GenBank/DDBJ databases">
        <title>Desulfatitalea alkaliphila sp. nov., a novel anaerobic sulfate-reducing bacterium isolated from terrestrial mud volcano, Taman Peninsula, Russia.</title>
        <authorList>
            <person name="Khomyakova M.A."/>
            <person name="Merkel A.Y."/>
            <person name="Slobodkin A.I."/>
        </authorList>
    </citation>
    <scope>NUCLEOTIDE SEQUENCE</scope>
    <source>
        <strain evidence="2">M08but</strain>
    </source>
</reference>
<keyword evidence="3" id="KW-1185">Reference proteome</keyword>
<feature type="domain" description="Serine aminopeptidase S33" evidence="1">
    <location>
        <begin position="43"/>
        <end position="165"/>
    </location>
</feature>
<dbReference type="RefSeq" id="WP_246911072.1">
    <property type="nucleotide sequence ID" value="NZ_JALJRB010000017.1"/>
</dbReference>
<dbReference type="AlphaFoldDB" id="A0AA41ULR3"/>
<gene>
    <name evidence="2" type="ORF">MRX98_14605</name>
</gene>
<comment type="caution">
    <text evidence="2">The sequence shown here is derived from an EMBL/GenBank/DDBJ whole genome shotgun (WGS) entry which is preliminary data.</text>
</comment>
<keyword evidence="2" id="KW-0378">Hydrolase</keyword>
<dbReference type="InterPro" id="IPR029058">
    <property type="entry name" value="AB_hydrolase_fold"/>
</dbReference>
<protein>
    <submittedName>
        <fullName evidence="2">Alpha/beta fold hydrolase</fullName>
    </submittedName>
</protein>
<name>A0AA41ULR3_9BACT</name>
<dbReference type="SUPFAM" id="SSF53474">
    <property type="entry name" value="alpha/beta-Hydrolases"/>
    <property type="match status" value="1"/>
</dbReference>
<dbReference type="EMBL" id="JALJRB010000017">
    <property type="protein sequence ID" value="MCJ8501811.1"/>
    <property type="molecule type" value="Genomic_DNA"/>
</dbReference>
<dbReference type="PANTHER" id="PTHR42103:SF2">
    <property type="entry name" value="AB HYDROLASE-1 DOMAIN-CONTAINING PROTEIN"/>
    <property type="match status" value="1"/>
</dbReference>
<evidence type="ECO:0000313" key="3">
    <source>
        <dbReference type="Proteomes" id="UP001165427"/>
    </source>
</evidence>
<evidence type="ECO:0000313" key="2">
    <source>
        <dbReference type="EMBL" id="MCJ8501811.1"/>
    </source>
</evidence>
<dbReference type="Gene3D" id="3.40.50.1820">
    <property type="entry name" value="alpha/beta hydrolase"/>
    <property type="match status" value="1"/>
</dbReference>
<sequence>MDQPITLQADDIVLEARINRQANDRAAIIAHPHPLYGGDMDNGVVMALVEAYARQGWTALRFNFRGTGRSTGQFDDGAGEQDDLQSAIDFLRQAGYDRVDLAGYSFGAWVIACWSRAHTRHTHRILLVAPPVAFIDFGNRSPIPGLTRVFAGDLDDLAPPARIRTALPFWSPAARMEVIQGADHSFWGHFQALQQAVVKTIDG</sequence>
<dbReference type="GO" id="GO:0016787">
    <property type="term" value="F:hydrolase activity"/>
    <property type="evidence" value="ECO:0007669"/>
    <property type="project" value="UniProtKB-KW"/>
</dbReference>
<evidence type="ECO:0000259" key="1">
    <source>
        <dbReference type="Pfam" id="PF12146"/>
    </source>
</evidence>
<accession>A0AA41ULR3</accession>